<gene>
    <name evidence="1" type="ORF">PFISCL1PPCAC_832</name>
</gene>
<feature type="non-terminal residue" evidence="1">
    <location>
        <position position="1"/>
    </location>
</feature>
<comment type="caution">
    <text evidence="1">The sequence shown here is derived from an EMBL/GenBank/DDBJ whole genome shotgun (WGS) entry which is preliminary data.</text>
</comment>
<dbReference type="AlphaFoldDB" id="A0AAV5UTQ9"/>
<accession>A0AAV5UTQ9</accession>
<sequence length="144" mass="15801">SHQAVQTHAPAFTATRAVLPVVLACRIARCVSVALPVLLIGRTLQKADTVRSMFALRIVRLTEGASNDALHTRSAFLRSTRVLLGYTFSGWRAGSRDTVGYYHLTHSPGTIIALEFVAVISLFEIGKNQPKSEEKKNHCKKVES</sequence>
<reference evidence="1" key="1">
    <citation type="submission" date="2023-10" db="EMBL/GenBank/DDBJ databases">
        <title>Genome assembly of Pristionchus species.</title>
        <authorList>
            <person name="Yoshida K."/>
            <person name="Sommer R.J."/>
        </authorList>
    </citation>
    <scope>NUCLEOTIDE SEQUENCE</scope>
    <source>
        <strain evidence="1">RS5133</strain>
    </source>
</reference>
<keyword evidence="2" id="KW-1185">Reference proteome</keyword>
<evidence type="ECO:0000313" key="2">
    <source>
        <dbReference type="Proteomes" id="UP001432322"/>
    </source>
</evidence>
<dbReference type="EMBL" id="BTSY01000001">
    <property type="protein sequence ID" value="GMT09535.1"/>
    <property type="molecule type" value="Genomic_DNA"/>
</dbReference>
<evidence type="ECO:0008006" key="3">
    <source>
        <dbReference type="Google" id="ProtNLM"/>
    </source>
</evidence>
<evidence type="ECO:0000313" key="1">
    <source>
        <dbReference type="EMBL" id="GMT09535.1"/>
    </source>
</evidence>
<dbReference type="Proteomes" id="UP001432322">
    <property type="component" value="Unassembled WGS sequence"/>
</dbReference>
<protein>
    <recommendedName>
        <fullName evidence="3">Secreted protein</fullName>
    </recommendedName>
</protein>
<proteinExistence type="predicted"/>
<name>A0AAV5UTQ9_9BILA</name>
<organism evidence="1 2">
    <name type="scientific">Pristionchus fissidentatus</name>
    <dbReference type="NCBI Taxonomy" id="1538716"/>
    <lineage>
        <taxon>Eukaryota</taxon>
        <taxon>Metazoa</taxon>
        <taxon>Ecdysozoa</taxon>
        <taxon>Nematoda</taxon>
        <taxon>Chromadorea</taxon>
        <taxon>Rhabditida</taxon>
        <taxon>Rhabditina</taxon>
        <taxon>Diplogasteromorpha</taxon>
        <taxon>Diplogasteroidea</taxon>
        <taxon>Neodiplogasteridae</taxon>
        <taxon>Pristionchus</taxon>
    </lineage>
</organism>